<dbReference type="KEGG" id="qsa:O6P43_022658"/>
<sequence>MSFTYTILSVTKTTTFVTILLSLTVSFYILQSHTNLLGWPALYLASWIIPLLGFILAVSLVIVAVRATMITWITVLVLLAFSGKRRRVLVQQGRQITTDVACATVMSFMAMAKEILKDAE</sequence>
<proteinExistence type="predicted"/>
<reference evidence="2" key="1">
    <citation type="journal article" date="2023" name="Science">
        <title>Elucidation of the pathway for biosynthesis of saponin adjuvants from the soapbark tree.</title>
        <authorList>
            <person name="Reed J."/>
            <person name="Orme A."/>
            <person name="El-Demerdash A."/>
            <person name="Owen C."/>
            <person name="Martin L.B.B."/>
            <person name="Misra R.C."/>
            <person name="Kikuchi S."/>
            <person name="Rejzek M."/>
            <person name="Martin A.C."/>
            <person name="Harkess A."/>
            <person name="Leebens-Mack J."/>
            <person name="Louveau T."/>
            <person name="Stephenson M.J."/>
            <person name="Osbourn A."/>
        </authorList>
    </citation>
    <scope>NUCLEOTIDE SEQUENCE</scope>
    <source>
        <strain evidence="2">S10</strain>
    </source>
</reference>
<keyword evidence="1" id="KW-1133">Transmembrane helix</keyword>
<dbReference type="EMBL" id="JARAOO010000009">
    <property type="protein sequence ID" value="KAJ7956173.1"/>
    <property type="molecule type" value="Genomic_DNA"/>
</dbReference>
<comment type="caution">
    <text evidence="2">The sequence shown here is derived from an EMBL/GenBank/DDBJ whole genome shotgun (WGS) entry which is preliminary data.</text>
</comment>
<evidence type="ECO:0000256" key="1">
    <source>
        <dbReference type="SAM" id="Phobius"/>
    </source>
</evidence>
<dbReference type="AlphaFoldDB" id="A0AAD7PHU6"/>
<evidence type="ECO:0000313" key="3">
    <source>
        <dbReference type="Proteomes" id="UP001163823"/>
    </source>
</evidence>
<keyword evidence="1" id="KW-0472">Membrane</keyword>
<protein>
    <submittedName>
        <fullName evidence="2">Pyrroline-5-carboxylate reductase 1</fullName>
    </submittedName>
</protein>
<keyword evidence="3" id="KW-1185">Reference proteome</keyword>
<organism evidence="2 3">
    <name type="scientific">Quillaja saponaria</name>
    <name type="common">Soap bark tree</name>
    <dbReference type="NCBI Taxonomy" id="32244"/>
    <lineage>
        <taxon>Eukaryota</taxon>
        <taxon>Viridiplantae</taxon>
        <taxon>Streptophyta</taxon>
        <taxon>Embryophyta</taxon>
        <taxon>Tracheophyta</taxon>
        <taxon>Spermatophyta</taxon>
        <taxon>Magnoliopsida</taxon>
        <taxon>eudicotyledons</taxon>
        <taxon>Gunneridae</taxon>
        <taxon>Pentapetalae</taxon>
        <taxon>rosids</taxon>
        <taxon>fabids</taxon>
        <taxon>Fabales</taxon>
        <taxon>Quillajaceae</taxon>
        <taxon>Quillaja</taxon>
    </lineage>
</organism>
<feature type="transmembrane region" description="Helical" evidence="1">
    <location>
        <begin position="6"/>
        <end position="30"/>
    </location>
</feature>
<dbReference type="PANTHER" id="PTHR34656">
    <property type="entry name" value="PYRROLINE-5-CARBOXYLATE REDUCTASE"/>
    <property type="match status" value="1"/>
</dbReference>
<feature type="transmembrane region" description="Helical" evidence="1">
    <location>
        <begin position="63"/>
        <end position="81"/>
    </location>
</feature>
<keyword evidence="1" id="KW-0812">Transmembrane</keyword>
<name>A0AAD7PHU6_QUISA</name>
<dbReference type="Proteomes" id="UP001163823">
    <property type="component" value="Chromosome 9"/>
</dbReference>
<feature type="transmembrane region" description="Helical" evidence="1">
    <location>
        <begin position="37"/>
        <end position="57"/>
    </location>
</feature>
<accession>A0AAD7PHU6</accession>
<gene>
    <name evidence="2" type="ORF">O6P43_022658</name>
</gene>
<dbReference type="PANTHER" id="PTHR34656:SF2">
    <property type="entry name" value="TRANSMEMBRANE PROTEIN"/>
    <property type="match status" value="1"/>
</dbReference>
<evidence type="ECO:0000313" key="2">
    <source>
        <dbReference type="EMBL" id="KAJ7956173.1"/>
    </source>
</evidence>